<dbReference type="EMBL" id="VOIH02000012">
    <property type="protein sequence ID" value="KAF3432534.1"/>
    <property type="molecule type" value="Genomic_DNA"/>
</dbReference>
<dbReference type="AlphaFoldDB" id="A0A8K0GNC2"/>
<reference evidence="2" key="1">
    <citation type="submission" date="2020-03" db="EMBL/GenBank/DDBJ databases">
        <title>A high-quality chromosome-level genome assembly of a woody plant with both climbing and erect habits, Rhamnella rubrinervis.</title>
        <authorList>
            <person name="Lu Z."/>
            <person name="Yang Y."/>
            <person name="Zhu X."/>
            <person name="Sun Y."/>
        </authorList>
    </citation>
    <scope>NUCLEOTIDE SEQUENCE</scope>
    <source>
        <strain evidence="2">BYM</strain>
        <tissue evidence="2">Leaf</tissue>
    </source>
</reference>
<keyword evidence="3" id="KW-1185">Reference proteome</keyword>
<dbReference type="Proteomes" id="UP000796880">
    <property type="component" value="Unassembled WGS sequence"/>
</dbReference>
<comment type="caution">
    <text evidence="2">The sequence shown here is derived from an EMBL/GenBank/DDBJ whole genome shotgun (WGS) entry which is preliminary data.</text>
</comment>
<accession>A0A8K0GNC2</accession>
<evidence type="ECO:0000313" key="2">
    <source>
        <dbReference type="EMBL" id="KAF3432534.1"/>
    </source>
</evidence>
<feature type="region of interest" description="Disordered" evidence="1">
    <location>
        <begin position="17"/>
        <end position="46"/>
    </location>
</feature>
<evidence type="ECO:0000313" key="3">
    <source>
        <dbReference type="Proteomes" id="UP000796880"/>
    </source>
</evidence>
<protein>
    <submittedName>
        <fullName evidence="2">Uncharacterized protein</fullName>
    </submittedName>
</protein>
<evidence type="ECO:0000256" key="1">
    <source>
        <dbReference type="SAM" id="MobiDB-lite"/>
    </source>
</evidence>
<proteinExistence type="predicted"/>
<sequence>MEKQLCTRCKHEIEAKTQLEKDVKDKRKATLKPPPESYGPYSSKRNSKSKSVFIRLGSMIDQVQPRLSYQLYPIKLLDGIWINQGNMMFVQQSDVQKDILGQQRLLGHPLQRLSNGIKRVQDIVILLLVGNGNDRTVDPLAKTFSAKNDVIAVKQVAKDGIVYPLAEIANLKDDVTANSSAKISKDKDGDFLAKISKAEATDFTIEEISSASDDKLLKELELYLYGLEGHPDPLKKFKPTYKGEKRFKCVPKKKKNEAQNVKEVGDIMDEDVIKDQPIKDEDLMVSASDKELKAKLRRVSSIWILKYFDRLF</sequence>
<name>A0A8K0GNC2_9ROSA</name>
<gene>
    <name evidence="2" type="ORF">FNV43_RR27274</name>
</gene>
<organism evidence="2 3">
    <name type="scientific">Rhamnella rubrinervis</name>
    <dbReference type="NCBI Taxonomy" id="2594499"/>
    <lineage>
        <taxon>Eukaryota</taxon>
        <taxon>Viridiplantae</taxon>
        <taxon>Streptophyta</taxon>
        <taxon>Embryophyta</taxon>
        <taxon>Tracheophyta</taxon>
        <taxon>Spermatophyta</taxon>
        <taxon>Magnoliopsida</taxon>
        <taxon>eudicotyledons</taxon>
        <taxon>Gunneridae</taxon>
        <taxon>Pentapetalae</taxon>
        <taxon>rosids</taxon>
        <taxon>fabids</taxon>
        <taxon>Rosales</taxon>
        <taxon>Rhamnaceae</taxon>
        <taxon>rhamnoid group</taxon>
        <taxon>Rhamneae</taxon>
        <taxon>Rhamnella</taxon>
    </lineage>
</organism>